<dbReference type="Pfam" id="PF00145">
    <property type="entry name" value="DNA_methylase"/>
    <property type="match status" value="1"/>
</dbReference>
<dbReference type="HOGENOM" id="CLU_006958_0_3_9"/>
<dbReference type="InterPro" id="IPR001525">
    <property type="entry name" value="C5_MeTfrase"/>
</dbReference>
<dbReference type="GeneID" id="5186583"/>
<keyword evidence="4" id="KW-0680">Restriction system</keyword>
<dbReference type="AlphaFoldDB" id="A5I498"/>
<dbReference type="EC" id="2.1.1.37" evidence="7"/>
<dbReference type="InterPro" id="IPR031303">
    <property type="entry name" value="C5_meth_CS"/>
</dbReference>
<name>A5I498_CLOBH</name>
<dbReference type="PROSITE" id="PS00095">
    <property type="entry name" value="C5_MTASE_2"/>
    <property type="match status" value="1"/>
</dbReference>
<evidence type="ECO:0000256" key="5">
    <source>
        <dbReference type="PROSITE-ProRule" id="PRU01016"/>
    </source>
</evidence>
<evidence type="ECO:0000313" key="9">
    <source>
        <dbReference type="Proteomes" id="UP000001986"/>
    </source>
</evidence>
<dbReference type="PANTHER" id="PTHR46098">
    <property type="entry name" value="TRNA (CYTOSINE(38)-C(5))-METHYLTRANSFERASE"/>
    <property type="match status" value="1"/>
</dbReference>
<dbReference type="GO" id="GO:0032259">
    <property type="term" value="P:methylation"/>
    <property type="evidence" value="ECO:0007669"/>
    <property type="project" value="UniProtKB-KW"/>
</dbReference>
<dbReference type="PANTHER" id="PTHR46098:SF1">
    <property type="entry name" value="TRNA (CYTOSINE(38)-C(5))-METHYLTRANSFERASE"/>
    <property type="match status" value="1"/>
</dbReference>
<dbReference type="SUPFAM" id="SSF53335">
    <property type="entry name" value="S-adenosyl-L-methionine-dependent methyltransferases"/>
    <property type="match status" value="1"/>
</dbReference>
<dbReference type="PATRIC" id="fig|413999.7.peg.2302"/>
<dbReference type="EMBL" id="AM412317">
    <property type="protein sequence ID" value="CAL83870.1"/>
    <property type="molecule type" value="Genomic_DNA"/>
</dbReference>
<evidence type="ECO:0000313" key="8">
    <source>
        <dbReference type="EMBL" id="CAL83870.1"/>
    </source>
</evidence>
<dbReference type="PRINTS" id="PR00105">
    <property type="entry name" value="C5METTRFRASE"/>
</dbReference>
<keyword evidence="1 5" id="KW-0489">Methyltransferase</keyword>
<keyword evidence="3 5" id="KW-0949">S-adenosyl-L-methionine</keyword>
<dbReference type="InterPro" id="IPR018117">
    <property type="entry name" value="C5_DNA_meth_AS"/>
</dbReference>
<dbReference type="NCBIfam" id="TIGR00675">
    <property type="entry name" value="dcm"/>
    <property type="match status" value="1"/>
</dbReference>
<feature type="active site" evidence="5">
    <location>
        <position position="78"/>
    </location>
</feature>
<evidence type="ECO:0000256" key="6">
    <source>
        <dbReference type="RuleBase" id="RU000416"/>
    </source>
</evidence>
<gene>
    <name evidence="8" type="ordered locus">CBO2328</name>
</gene>
<dbReference type="InterPro" id="IPR050750">
    <property type="entry name" value="C5-MTase"/>
</dbReference>
<evidence type="ECO:0000256" key="7">
    <source>
        <dbReference type="RuleBase" id="RU000417"/>
    </source>
</evidence>
<dbReference type="REBASE" id="15282">
    <property type="entry name" value="M.CboHORF2328P"/>
</dbReference>
<protein>
    <recommendedName>
        <fullName evidence="7">Cytosine-specific methyltransferase</fullName>
        <ecNumber evidence="7">2.1.1.37</ecNumber>
    </recommendedName>
</protein>
<evidence type="ECO:0000256" key="4">
    <source>
        <dbReference type="ARBA" id="ARBA00022747"/>
    </source>
</evidence>
<dbReference type="InterPro" id="IPR029063">
    <property type="entry name" value="SAM-dependent_MTases_sf"/>
</dbReference>
<dbReference type="PROSITE" id="PS51679">
    <property type="entry name" value="SAM_MT_C5"/>
    <property type="match status" value="1"/>
</dbReference>
<dbReference type="Proteomes" id="UP000001986">
    <property type="component" value="Chromosome"/>
</dbReference>
<dbReference type="GO" id="GO:0009307">
    <property type="term" value="P:DNA restriction-modification system"/>
    <property type="evidence" value="ECO:0007669"/>
    <property type="project" value="UniProtKB-KW"/>
</dbReference>
<dbReference type="KEGG" id="cbo:CBO2328"/>
<comment type="catalytic activity">
    <reaction evidence="7">
        <text>a 2'-deoxycytidine in DNA + S-adenosyl-L-methionine = a 5-methyl-2'-deoxycytidine in DNA + S-adenosyl-L-homocysteine + H(+)</text>
        <dbReference type="Rhea" id="RHEA:13681"/>
        <dbReference type="Rhea" id="RHEA-COMP:11369"/>
        <dbReference type="Rhea" id="RHEA-COMP:11370"/>
        <dbReference type="ChEBI" id="CHEBI:15378"/>
        <dbReference type="ChEBI" id="CHEBI:57856"/>
        <dbReference type="ChEBI" id="CHEBI:59789"/>
        <dbReference type="ChEBI" id="CHEBI:85452"/>
        <dbReference type="ChEBI" id="CHEBI:85454"/>
        <dbReference type="EC" id="2.1.1.37"/>
    </reaction>
</comment>
<comment type="similarity">
    <text evidence="5 6">Belongs to the class I-like SAM-binding methyltransferase superfamily. C5-methyltransferase family.</text>
</comment>
<sequence>MKTIKLLSLFSGIGAFEKALSNINQDHEIINYCEIDKYASYAYSVLHNANESLNLGDVSKINPDTLKDFDLLTHGSPCQSFSLAGKGEGGDEGSGTKSSLMWYTVDIIKKKLPKYIIWENVKAVTCKRHKHNFSKYIDTLNKLGYNSYWNILNSKDYGSPQSRERMFCISIRKDIDACLFKFPKPMDSIVPINTILDEYVDKKYYCINKYTREFINKVDRKVVDNKEPNKYGLLRIGKIENPTALNMNKRVFSSQGACPTILTGSHSVPKIMEYKLRRLTPCESWKATGFTEEDYNLVKTKLTNKFYKGVDRTDTQMYKMAGNSIVVPVLETILKELFKA</sequence>
<dbReference type="GO" id="GO:0003886">
    <property type="term" value="F:DNA (cytosine-5-)-methyltransferase activity"/>
    <property type="evidence" value="ECO:0007669"/>
    <property type="project" value="UniProtKB-EC"/>
</dbReference>
<reference evidence="8 9" key="1">
    <citation type="journal article" date="2007" name="Genome Res.">
        <title>Genome sequence of a proteolytic (Group I) Clostridium botulinum strain Hall A and comparative analysis of the clostridial genomes.</title>
        <authorList>
            <person name="Sebaihia M."/>
            <person name="Peck M.W."/>
            <person name="Minton N.P."/>
            <person name="Thomson N.R."/>
            <person name="Holden M.T.G."/>
            <person name="Mitchell W.J."/>
            <person name="Carter A.T."/>
            <person name="Bentley S.D."/>
            <person name="Mason D.R."/>
            <person name="Crossman L."/>
            <person name="Paul C.J."/>
            <person name="Ivens A."/>
            <person name="Wells-Bennik M.H.J."/>
            <person name="Davis I.J."/>
            <person name="Cerdeno-Tarraga A.M."/>
            <person name="Churcher C."/>
            <person name="Quail M.A."/>
            <person name="Chillingworth T."/>
            <person name="Feltwell T."/>
            <person name="Fraser A."/>
            <person name="Goodhead I."/>
            <person name="Hance Z."/>
            <person name="Jagels K."/>
            <person name="Larke N."/>
            <person name="Maddison M."/>
            <person name="Moule S."/>
            <person name="Mungall K."/>
            <person name="Norbertczak H."/>
            <person name="Rabbinowitsch E."/>
            <person name="Sanders M."/>
            <person name="Simmonds M."/>
            <person name="White B."/>
            <person name="Whithead S."/>
            <person name="Parkhill J."/>
        </authorList>
    </citation>
    <scope>NUCLEOTIDE SEQUENCE [LARGE SCALE GENOMIC DNA]</scope>
    <source>
        <strain evidence="9">Hall / ATCC 3502 / NCTC 13319 / Type A [Sanger]</strain>
    </source>
</reference>
<organism evidence="8 9">
    <name type="scientific">Clostridium botulinum (strain Hall / ATCC 3502 / NCTC 13319 / Type A)</name>
    <dbReference type="NCBI Taxonomy" id="441771"/>
    <lineage>
        <taxon>Bacteria</taxon>
        <taxon>Bacillati</taxon>
        <taxon>Bacillota</taxon>
        <taxon>Clostridia</taxon>
        <taxon>Eubacteriales</taxon>
        <taxon>Clostridiaceae</taxon>
        <taxon>Clostridium</taxon>
    </lineage>
</organism>
<proteinExistence type="inferred from homology"/>
<keyword evidence="9" id="KW-1185">Reference proteome</keyword>
<dbReference type="PROSITE" id="PS00094">
    <property type="entry name" value="C5_MTASE_1"/>
    <property type="match status" value="1"/>
</dbReference>
<keyword evidence="2 5" id="KW-0808">Transferase</keyword>
<accession>A5I498</accession>
<evidence type="ECO:0000256" key="3">
    <source>
        <dbReference type="ARBA" id="ARBA00022691"/>
    </source>
</evidence>
<evidence type="ECO:0000256" key="1">
    <source>
        <dbReference type="ARBA" id="ARBA00022603"/>
    </source>
</evidence>
<dbReference type="Gene3D" id="3.40.50.150">
    <property type="entry name" value="Vaccinia Virus protein VP39"/>
    <property type="match status" value="1"/>
</dbReference>
<evidence type="ECO:0000256" key="2">
    <source>
        <dbReference type="ARBA" id="ARBA00022679"/>
    </source>
</evidence>